<sequence length="232" mass="26244">MQRTERDHAMFEWLRVVRMADMDSLRWALGGLSGAGAPVSLRKAQQWVQRCAAVGLVDRARPTFRDGSIVWATHAAIGLSAPNLYRQTTRHEVAVAAVSARYLARGFTWRRDRKPANIRTDHQVDGVAVRGDHVELVEVELTPKTRSRYKQIMDNHSWRLEREGVSRVSYFCTADAARAVTGHADEHLFRTIRDRLQSVESFDVRGRWIADEDAPWASLPTAAELDGARPSE</sequence>
<name>A0A2V1HQD2_9MICO</name>
<comment type="caution">
    <text evidence="1">The sequence shown here is derived from an EMBL/GenBank/DDBJ whole genome shotgun (WGS) entry which is preliminary data.</text>
</comment>
<proteinExistence type="predicted"/>
<evidence type="ECO:0000313" key="1">
    <source>
        <dbReference type="EMBL" id="PVZ93180.1"/>
    </source>
</evidence>
<dbReference type="AlphaFoldDB" id="A0A2V1HQD2"/>
<reference evidence="1 2" key="1">
    <citation type="submission" date="2018-05" db="EMBL/GenBank/DDBJ databases">
        <title>Amnibacterium sp. M8JJ-5, whole genome shotgun sequence.</title>
        <authorList>
            <person name="Tuo L."/>
        </authorList>
    </citation>
    <scope>NUCLEOTIDE SEQUENCE [LARGE SCALE GENOMIC DNA]</scope>
    <source>
        <strain evidence="1 2">M8JJ-5</strain>
    </source>
</reference>
<organism evidence="1 2">
    <name type="scientific">Amnibacterium flavum</name>
    <dbReference type="NCBI Taxonomy" id="2173173"/>
    <lineage>
        <taxon>Bacteria</taxon>
        <taxon>Bacillati</taxon>
        <taxon>Actinomycetota</taxon>
        <taxon>Actinomycetes</taxon>
        <taxon>Micrococcales</taxon>
        <taxon>Microbacteriaceae</taxon>
        <taxon>Amnibacterium</taxon>
    </lineage>
</organism>
<dbReference type="Proteomes" id="UP000244893">
    <property type="component" value="Unassembled WGS sequence"/>
</dbReference>
<accession>A0A2V1HQD2</accession>
<evidence type="ECO:0000313" key="2">
    <source>
        <dbReference type="Proteomes" id="UP000244893"/>
    </source>
</evidence>
<gene>
    <name evidence="1" type="ORF">DDQ50_16790</name>
</gene>
<protein>
    <submittedName>
        <fullName evidence="1">Uncharacterized protein</fullName>
    </submittedName>
</protein>
<dbReference type="EMBL" id="QEOP01000006">
    <property type="protein sequence ID" value="PVZ93180.1"/>
    <property type="molecule type" value="Genomic_DNA"/>
</dbReference>
<keyword evidence="2" id="KW-1185">Reference proteome</keyword>